<dbReference type="AlphaFoldDB" id="A0AAD7MPT2"/>
<name>A0AAD7MPT2_9AGAR</name>
<sequence>MRVVLYRRVLVNKVGFSSCCCSKPVVAYYGPDPNSTKEFALVFGSIKGGLVGLCVCLAKSAVKRTLPFQRFEFRLLRLISCLLTGIQASAASKLLFMHSLTATPALSLELKRTTTTEPTPSCSSFLDRLLCTTVFLIASEATTAQRTLGWLSGWKKRMGPTMVLTFEVEVCTISVLSAFGGCYLWIWSKVEQVLLES</sequence>
<keyword evidence="3" id="KW-1185">Reference proteome</keyword>
<keyword evidence="1" id="KW-0472">Membrane</keyword>
<evidence type="ECO:0000256" key="1">
    <source>
        <dbReference type="SAM" id="Phobius"/>
    </source>
</evidence>
<protein>
    <submittedName>
        <fullName evidence="2">Uncharacterized protein</fullName>
    </submittedName>
</protein>
<accession>A0AAD7MPT2</accession>
<dbReference type="EMBL" id="JARKIB010000180">
    <property type="protein sequence ID" value="KAJ7727399.1"/>
    <property type="molecule type" value="Genomic_DNA"/>
</dbReference>
<proteinExistence type="predicted"/>
<keyword evidence="1" id="KW-0812">Transmembrane</keyword>
<organism evidence="2 3">
    <name type="scientific">Mycena metata</name>
    <dbReference type="NCBI Taxonomy" id="1033252"/>
    <lineage>
        <taxon>Eukaryota</taxon>
        <taxon>Fungi</taxon>
        <taxon>Dikarya</taxon>
        <taxon>Basidiomycota</taxon>
        <taxon>Agaricomycotina</taxon>
        <taxon>Agaricomycetes</taxon>
        <taxon>Agaricomycetidae</taxon>
        <taxon>Agaricales</taxon>
        <taxon>Marasmiineae</taxon>
        <taxon>Mycenaceae</taxon>
        <taxon>Mycena</taxon>
    </lineage>
</organism>
<comment type="caution">
    <text evidence="2">The sequence shown here is derived from an EMBL/GenBank/DDBJ whole genome shotgun (WGS) entry which is preliminary data.</text>
</comment>
<dbReference type="Proteomes" id="UP001215598">
    <property type="component" value="Unassembled WGS sequence"/>
</dbReference>
<evidence type="ECO:0000313" key="3">
    <source>
        <dbReference type="Proteomes" id="UP001215598"/>
    </source>
</evidence>
<gene>
    <name evidence="2" type="ORF">B0H16DRAFT_1470975</name>
</gene>
<evidence type="ECO:0000313" key="2">
    <source>
        <dbReference type="EMBL" id="KAJ7727399.1"/>
    </source>
</evidence>
<keyword evidence="1" id="KW-1133">Transmembrane helix</keyword>
<feature type="transmembrane region" description="Helical" evidence="1">
    <location>
        <begin position="164"/>
        <end position="187"/>
    </location>
</feature>
<reference evidence="2" key="1">
    <citation type="submission" date="2023-03" db="EMBL/GenBank/DDBJ databases">
        <title>Massive genome expansion in bonnet fungi (Mycena s.s.) driven by repeated elements and novel gene families across ecological guilds.</title>
        <authorList>
            <consortium name="Lawrence Berkeley National Laboratory"/>
            <person name="Harder C.B."/>
            <person name="Miyauchi S."/>
            <person name="Viragh M."/>
            <person name="Kuo A."/>
            <person name="Thoen E."/>
            <person name="Andreopoulos B."/>
            <person name="Lu D."/>
            <person name="Skrede I."/>
            <person name="Drula E."/>
            <person name="Henrissat B."/>
            <person name="Morin E."/>
            <person name="Kohler A."/>
            <person name="Barry K."/>
            <person name="LaButti K."/>
            <person name="Morin E."/>
            <person name="Salamov A."/>
            <person name="Lipzen A."/>
            <person name="Mereny Z."/>
            <person name="Hegedus B."/>
            <person name="Baldrian P."/>
            <person name="Stursova M."/>
            <person name="Weitz H."/>
            <person name="Taylor A."/>
            <person name="Grigoriev I.V."/>
            <person name="Nagy L.G."/>
            <person name="Martin F."/>
            <person name="Kauserud H."/>
        </authorList>
    </citation>
    <scope>NUCLEOTIDE SEQUENCE</scope>
    <source>
        <strain evidence="2">CBHHK182m</strain>
    </source>
</reference>